<organism evidence="1">
    <name type="scientific">Culex pipiens</name>
    <name type="common">House mosquito</name>
    <dbReference type="NCBI Taxonomy" id="7175"/>
    <lineage>
        <taxon>Eukaryota</taxon>
        <taxon>Metazoa</taxon>
        <taxon>Ecdysozoa</taxon>
        <taxon>Arthropoda</taxon>
        <taxon>Hexapoda</taxon>
        <taxon>Insecta</taxon>
        <taxon>Pterygota</taxon>
        <taxon>Neoptera</taxon>
        <taxon>Endopterygota</taxon>
        <taxon>Diptera</taxon>
        <taxon>Nematocera</taxon>
        <taxon>Culicoidea</taxon>
        <taxon>Culicidae</taxon>
        <taxon>Culicinae</taxon>
        <taxon>Culicini</taxon>
        <taxon>Culex</taxon>
        <taxon>Culex</taxon>
    </lineage>
</organism>
<dbReference type="EMBL" id="HBUE01106688">
    <property type="protein sequence ID" value="CAG6487418.1"/>
    <property type="molecule type" value="Transcribed_RNA"/>
</dbReference>
<dbReference type="EMBL" id="HBUE01243091">
    <property type="protein sequence ID" value="CAG6550385.1"/>
    <property type="molecule type" value="Transcribed_RNA"/>
</dbReference>
<dbReference type="EMBL" id="HBUE01243088">
    <property type="protein sequence ID" value="CAG6550378.1"/>
    <property type="molecule type" value="Transcribed_RNA"/>
</dbReference>
<dbReference type="AlphaFoldDB" id="A0A8D8IBL1"/>
<name>A0A8D8IBL1_CULPI</name>
<proteinExistence type="predicted"/>
<protein>
    <submittedName>
        <fullName evidence="1">(northern house mosquito) hypothetical protein</fullName>
    </submittedName>
</protein>
<dbReference type="EMBL" id="HBUE01350190">
    <property type="protein sequence ID" value="CAG6602679.1"/>
    <property type="molecule type" value="Transcribed_RNA"/>
</dbReference>
<reference evidence="1" key="1">
    <citation type="submission" date="2021-05" db="EMBL/GenBank/DDBJ databases">
        <authorList>
            <person name="Alioto T."/>
            <person name="Alioto T."/>
            <person name="Gomez Garrido J."/>
        </authorList>
    </citation>
    <scope>NUCLEOTIDE SEQUENCE</scope>
</reference>
<accession>A0A8D8IBL1</accession>
<dbReference type="EMBL" id="HBUE01350187">
    <property type="protein sequence ID" value="CAG6602672.1"/>
    <property type="molecule type" value="Transcribed_RNA"/>
</dbReference>
<dbReference type="EMBL" id="HBUE01106687">
    <property type="protein sequence ID" value="CAG6487415.1"/>
    <property type="molecule type" value="Transcribed_RNA"/>
</dbReference>
<sequence>MQFPSKSKDLLWCIGASVVHKVKDVDRDILLRAKIISTVLHTWLEELQMGRRSTFLKGRMCTSLPVSYRTTCQHHSKVNMGTFDTRQPFSLRDQPKRTRPIGKRSQYCDTSISTMILR</sequence>
<evidence type="ECO:0000313" key="1">
    <source>
        <dbReference type="EMBL" id="CAG6550378.1"/>
    </source>
</evidence>